<accession>A0AAW2YV77</accession>
<evidence type="ECO:0000313" key="2">
    <source>
        <dbReference type="Proteomes" id="UP001431209"/>
    </source>
</evidence>
<dbReference type="Proteomes" id="UP001431209">
    <property type="component" value="Unassembled WGS sequence"/>
</dbReference>
<gene>
    <name evidence="1" type="ORF">AKO1_013634</name>
</gene>
<organism evidence="1 2">
    <name type="scientific">Acrasis kona</name>
    <dbReference type="NCBI Taxonomy" id="1008807"/>
    <lineage>
        <taxon>Eukaryota</taxon>
        <taxon>Discoba</taxon>
        <taxon>Heterolobosea</taxon>
        <taxon>Tetramitia</taxon>
        <taxon>Eutetramitia</taxon>
        <taxon>Acrasidae</taxon>
        <taxon>Acrasis</taxon>
    </lineage>
</organism>
<reference evidence="1 2" key="1">
    <citation type="submission" date="2024-03" db="EMBL/GenBank/DDBJ databases">
        <title>The Acrasis kona genome and developmental transcriptomes reveal deep origins of eukaryotic multicellular pathways.</title>
        <authorList>
            <person name="Sheikh S."/>
            <person name="Fu C.-J."/>
            <person name="Brown M.W."/>
            <person name="Baldauf S.L."/>
        </authorList>
    </citation>
    <scope>NUCLEOTIDE SEQUENCE [LARGE SCALE GENOMIC DNA]</scope>
    <source>
        <strain evidence="1 2">ATCC MYA-3509</strain>
    </source>
</reference>
<evidence type="ECO:0000313" key="1">
    <source>
        <dbReference type="EMBL" id="KAL0480984.1"/>
    </source>
</evidence>
<proteinExistence type="predicted"/>
<keyword evidence="2" id="KW-1185">Reference proteome</keyword>
<sequence length="141" mass="16583">MGFGVIIHLEDRNAKVVLQTSTSNQQVVLFLLCVRDQLTSATMFTRPFRHRHNFLIMILISELFGVTPFNNESKDNLTLRTEQFMLGIYNMSHNIINRMPFCVLHIHFLSKIIFHLLPDSFNHTRVRPLSECRFINTFVLY</sequence>
<protein>
    <submittedName>
        <fullName evidence="1">Uncharacterized protein</fullName>
    </submittedName>
</protein>
<comment type="caution">
    <text evidence="1">The sequence shown here is derived from an EMBL/GenBank/DDBJ whole genome shotgun (WGS) entry which is preliminary data.</text>
</comment>
<dbReference type="EMBL" id="JAOPGA020000708">
    <property type="protein sequence ID" value="KAL0480984.1"/>
    <property type="molecule type" value="Genomic_DNA"/>
</dbReference>
<dbReference type="AlphaFoldDB" id="A0AAW2YV77"/>
<name>A0AAW2YV77_9EUKA</name>